<dbReference type="Gene3D" id="3.40.430.10">
    <property type="entry name" value="Dihydrofolate Reductase, subunit A"/>
    <property type="match status" value="1"/>
</dbReference>
<gene>
    <name evidence="2" type="ORF">A2954_06400</name>
</gene>
<name>A0A1F7IAV5_9BACT</name>
<feature type="domain" description="Bacterial bifunctional deaminase-reductase C-terminal" evidence="1">
    <location>
        <begin position="3"/>
        <end position="183"/>
    </location>
</feature>
<comment type="caution">
    <text evidence="2">The sequence shown here is derived from an EMBL/GenBank/DDBJ whole genome shotgun (WGS) entry which is preliminary data.</text>
</comment>
<dbReference type="InterPro" id="IPR002734">
    <property type="entry name" value="RibDG_C"/>
</dbReference>
<dbReference type="InterPro" id="IPR050765">
    <property type="entry name" value="Riboflavin_Biosynth_HTPR"/>
</dbReference>
<dbReference type="PANTHER" id="PTHR38011">
    <property type="entry name" value="DIHYDROFOLATE REDUCTASE FAMILY PROTEIN (AFU_ORTHOLOGUE AFUA_8G06820)"/>
    <property type="match status" value="1"/>
</dbReference>
<dbReference type="EMBL" id="MGAG01000025">
    <property type="protein sequence ID" value="OGK40487.1"/>
    <property type="molecule type" value="Genomic_DNA"/>
</dbReference>
<dbReference type="InterPro" id="IPR024072">
    <property type="entry name" value="DHFR-like_dom_sf"/>
</dbReference>
<protein>
    <recommendedName>
        <fullName evidence="1">Bacterial bifunctional deaminase-reductase C-terminal domain-containing protein</fullName>
    </recommendedName>
</protein>
<organism evidence="2 3">
    <name type="scientific">Candidatus Roizmanbacteria bacterium RIFCSPLOWO2_01_FULL_37_12</name>
    <dbReference type="NCBI Taxonomy" id="1802056"/>
    <lineage>
        <taxon>Bacteria</taxon>
        <taxon>Candidatus Roizmaniibacteriota</taxon>
    </lineage>
</organism>
<dbReference type="GO" id="GO:0009231">
    <property type="term" value="P:riboflavin biosynthetic process"/>
    <property type="evidence" value="ECO:0007669"/>
    <property type="project" value="InterPro"/>
</dbReference>
<dbReference type="Proteomes" id="UP000177698">
    <property type="component" value="Unassembled WGS sequence"/>
</dbReference>
<reference evidence="2 3" key="1">
    <citation type="journal article" date="2016" name="Nat. Commun.">
        <title>Thousands of microbial genomes shed light on interconnected biogeochemical processes in an aquifer system.</title>
        <authorList>
            <person name="Anantharaman K."/>
            <person name="Brown C.T."/>
            <person name="Hug L.A."/>
            <person name="Sharon I."/>
            <person name="Castelle C.J."/>
            <person name="Probst A.J."/>
            <person name="Thomas B.C."/>
            <person name="Singh A."/>
            <person name="Wilkins M.J."/>
            <person name="Karaoz U."/>
            <person name="Brodie E.L."/>
            <person name="Williams K.H."/>
            <person name="Hubbard S.S."/>
            <person name="Banfield J.F."/>
        </authorList>
    </citation>
    <scope>NUCLEOTIDE SEQUENCE [LARGE SCALE GENOMIC DNA]</scope>
</reference>
<dbReference type="Pfam" id="PF01872">
    <property type="entry name" value="RibD_C"/>
    <property type="match status" value="1"/>
</dbReference>
<dbReference type="STRING" id="1802056.A2954_06400"/>
<accession>A0A1F7IAV5</accession>
<sequence length="198" mass="22409">MRKINVLTFISLDGVMQAPGGPKEDLSGGFKYGGWTVPYFDESSGKEMGKQMRTPFALLLGRKTFDIFAGYWPKHSKDWSGINEMTKYIVSKKLKKHKWENSVFINKNVVEEIKKLKKQSGPNMQVYGSSILIQTLLKNDLIDELWLKTFPVILGKGKRLFDKGTIPTAFKLIKSKISPSGVIFAYYKRAGEVKTGSF</sequence>
<dbReference type="AlphaFoldDB" id="A0A1F7IAV5"/>
<dbReference type="SUPFAM" id="SSF53597">
    <property type="entry name" value="Dihydrofolate reductase-like"/>
    <property type="match status" value="1"/>
</dbReference>
<evidence type="ECO:0000313" key="2">
    <source>
        <dbReference type="EMBL" id="OGK40487.1"/>
    </source>
</evidence>
<evidence type="ECO:0000259" key="1">
    <source>
        <dbReference type="Pfam" id="PF01872"/>
    </source>
</evidence>
<dbReference type="PANTHER" id="PTHR38011:SF2">
    <property type="entry name" value="BIFUNCTIONAL DEAMINASE-REDUCTASE DOMAIN PROTEIN"/>
    <property type="match status" value="1"/>
</dbReference>
<evidence type="ECO:0000313" key="3">
    <source>
        <dbReference type="Proteomes" id="UP000177698"/>
    </source>
</evidence>
<dbReference type="GO" id="GO:0008703">
    <property type="term" value="F:5-amino-6-(5-phosphoribosylamino)uracil reductase activity"/>
    <property type="evidence" value="ECO:0007669"/>
    <property type="project" value="InterPro"/>
</dbReference>
<proteinExistence type="predicted"/>